<keyword evidence="4" id="KW-0433">Leucine-rich repeat</keyword>
<dbReference type="PROSITE" id="PS51450">
    <property type="entry name" value="LRR"/>
    <property type="match status" value="2"/>
</dbReference>
<dbReference type="GO" id="GO:0009742">
    <property type="term" value="P:brassinosteroid mediated signaling pathway"/>
    <property type="evidence" value="ECO:0007669"/>
    <property type="project" value="UniProtKB-KW"/>
</dbReference>
<evidence type="ECO:0000256" key="2">
    <source>
        <dbReference type="ARBA" id="ARBA00009592"/>
    </source>
</evidence>
<dbReference type="Proteomes" id="UP001497457">
    <property type="component" value="Chromosome 5rd"/>
</dbReference>
<dbReference type="Pfam" id="PF13855">
    <property type="entry name" value="LRR_8"/>
    <property type="match status" value="3"/>
</dbReference>
<evidence type="ECO:0000256" key="13">
    <source>
        <dbReference type="SAM" id="MobiDB-lite"/>
    </source>
</evidence>
<proteinExistence type="inferred from homology"/>
<keyword evidence="6 14" id="KW-0812">Transmembrane</keyword>
<evidence type="ECO:0000256" key="8">
    <source>
        <dbReference type="ARBA" id="ARBA00022737"/>
    </source>
</evidence>
<dbReference type="FunFam" id="3.80.10.10:FF:000095">
    <property type="entry name" value="LRR receptor-like serine/threonine-protein kinase GSO1"/>
    <property type="match status" value="2"/>
</dbReference>
<evidence type="ECO:0000313" key="17">
    <source>
        <dbReference type="EMBL" id="CAL5070384.1"/>
    </source>
</evidence>
<dbReference type="PRINTS" id="PR00019">
    <property type="entry name" value="LEURICHRPT"/>
</dbReference>
<feature type="signal peptide" evidence="15">
    <location>
        <begin position="1"/>
        <end position="20"/>
    </location>
</feature>
<evidence type="ECO:0000256" key="6">
    <source>
        <dbReference type="ARBA" id="ARBA00022692"/>
    </source>
</evidence>
<name>A0ABC9F8M8_9POAL</name>
<keyword evidence="8" id="KW-0677">Repeat</keyword>
<dbReference type="InterPro" id="IPR032675">
    <property type="entry name" value="LRR_dom_sf"/>
</dbReference>
<evidence type="ECO:0000256" key="12">
    <source>
        <dbReference type="ARBA" id="ARBA00023180"/>
    </source>
</evidence>
<evidence type="ECO:0000259" key="16">
    <source>
        <dbReference type="Pfam" id="PF08263"/>
    </source>
</evidence>
<dbReference type="Pfam" id="PF00560">
    <property type="entry name" value="LRR_1"/>
    <property type="match status" value="4"/>
</dbReference>
<feature type="domain" description="Leucine-rich repeat-containing N-terminal plant-type" evidence="16">
    <location>
        <begin position="24"/>
        <end position="59"/>
    </location>
</feature>
<keyword evidence="7 15" id="KW-0732">Signal</keyword>
<evidence type="ECO:0000256" key="15">
    <source>
        <dbReference type="SAM" id="SignalP"/>
    </source>
</evidence>
<feature type="transmembrane region" description="Helical" evidence="14">
    <location>
        <begin position="747"/>
        <end position="769"/>
    </location>
</feature>
<dbReference type="PANTHER" id="PTHR48052">
    <property type="entry name" value="UNNAMED PRODUCT"/>
    <property type="match status" value="1"/>
</dbReference>
<keyword evidence="3" id="KW-1003">Cell membrane</keyword>
<dbReference type="EMBL" id="OZ075115">
    <property type="protein sequence ID" value="CAL5070384.1"/>
    <property type="molecule type" value="Genomic_DNA"/>
</dbReference>
<dbReference type="InterPro" id="IPR003591">
    <property type="entry name" value="Leu-rich_rpt_typical-subtyp"/>
</dbReference>
<feature type="chain" id="PRO_5044880806" description="Leucine-rich repeat-containing N-terminal plant-type domain-containing protein" evidence="15">
    <location>
        <begin position="21"/>
        <end position="786"/>
    </location>
</feature>
<evidence type="ECO:0000256" key="10">
    <source>
        <dbReference type="ARBA" id="ARBA00023136"/>
    </source>
</evidence>
<dbReference type="AlphaFoldDB" id="A0ABC9F8M8"/>
<dbReference type="SUPFAM" id="SSF52047">
    <property type="entry name" value="RNI-like"/>
    <property type="match status" value="1"/>
</dbReference>
<comment type="subcellular location">
    <subcellularLocation>
        <location evidence="1">Cell membrane</location>
        <topology evidence="1">Single-pass type I membrane protein</topology>
    </subcellularLocation>
</comment>
<organism evidence="17 18">
    <name type="scientific">Urochloa decumbens</name>
    <dbReference type="NCBI Taxonomy" id="240449"/>
    <lineage>
        <taxon>Eukaryota</taxon>
        <taxon>Viridiplantae</taxon>
        <taxon>Streptophyta</taxon>
        <taxon>Embryophyta</taxon>
        <taxon>Tracheophyta</taxon>
        <taxon>Spermatophyta</taxon>
        <taxon>Magnoliopsida</taxon>
        <taxon>Liliopsida</taxon>
        <taxon>Poales</taxon>
        <taxon>Poaceae</taxon>
        <taxon>PACMAD clade</taxon>
        <taxon>Panicoideae</taxon>
        <taxon>Panicodae</taxon>
        <taxon>Paniceae</taxon>
        <taxon>Melinidinae</taxon>
        <taxon>Urochloa</taxon>
    </lineage>
</organism>
<evidence type="ECO:0000256" key="11">
    <source>
        <dbReference type="ARBA" id="ARBA00023170"/>
    </source>
</evidence>
<dbReference type="InterPro" id="IPR001611">
    <property type="entry name" value="Leu-rich_rpt"/>
</dbReference>
<keyword evidence="10 14" id="KW-0472">Membrane</keyword>
<keyword evidence="11" id="KW-0675">Receptor</keyword>
<protein>
    <recommendedName>
        <fullName evidence="16">Leucine-rich repeat-containing N-terminal plant-type domain-containing protein</fullName>
    </recommendedName>
</protein>
<dbReference type="InterPro" id="IPR013210">
    <property type="entry name" value="LRR_N_plant-typ"/>
</dbReference>
<keyword evidence="9 14" id="KW-1133">Transmembrane helix</keyword>
<dbReference type="GO" id="GO:0005886">
    <property type="term" value="C:plasma membrane"/>
    <property type="evidence" value="ECO:0007669"/>
    <property type="project" value="UniProtKB-SubCell"/>
</dbReference>
<keyword evidence="5" id="KW-1070">Brassinosteroid signaling pathway</keyword>
<keyword evidence="12" id="KW-0325">Glycoprotein</keyword>
<evidence type="ECO:0000313" key="18">
    <source>
        <dbReference type="Proteomes" id="UP001497457"/>
    </source>
</evidence>
<evidence type="ECO:0000256" key="14">
    <source>
        <dbReference type="SAM" id="Phobius"/>
    </source>
</evidence>
<dbReference type="SMART" id="SM00369">
    <property type="entry name" value="LRR_TYP"/>
    <property type="match status" value="10"/>
</dbReference>
<feature type="region of interest" description="Disordered" evidence="13">
    <location>
        <begin position="716"/>
        <end position="741"/>
    </location>
</feature>
<evidence type="ECO:0000256" key="7">
    <source>
        <dbReference type="ARBA" id="ARBA00022729"/>
    </source>
</evidence>
<reference evidence="17" key="1">
    <citation type="submission" date="2024-10" db="EMBL/GenBank/DDBJ databases">
        <authorList>
            <person name="Ryan C."/>
        </authorList>
    </citation>
    <scope>NUCLEOTIDE SEQUENCE [LARGE SCALE GENOMIC DNA]</scope>
</reference>
<evidence type="ECO:0000256" key="5">
    <source>
        <dbReference type="ARBA" id="ARBA00022626"/>
    </source>
</evidence>
<comment type="similarity">
    <text evidence="2">Belongs to the RLP family.</text>
</comment>
<gene>
    <name evidence="17" type="ORF">URODEC1_LOCUS102769</name>
</gene>
<accession>A0ABC9F8M8</accession>
<dbReference type="PANTHER" id="PTHR48052:SF94">
    <property type="entry name" value="LEUCINE-RICH REPEAT-CONTAINING N-TERMINAL PLANT-TYPE DOMAIN-CONTAINING PROTEIN"/>
    <property type="match status" value="1"/>
</dbReference>
<evidence type="ECO:0000256" key="1">
    <source>
        <dbReference type="ARBA" id="ARBA00004251"/>
    </source>
</evidence>
<dbReference type="Pfam" id="PF13516">
    <property type="entry name" value="LRR_6"/>
    <property type="match status" value="1"/>
</dbReference>
<dbReference type="FunFam" id="3.80.10.10:FF:000111">
    <property type="entry name" value="LRR receptor-like serine/threonine-protein kinase ERECTA"/>
    <property type="match status" value="1"/>
</dbReference>
<evidence type="ECO:0000256" key="3">
    <source>
        <dbReference type="ARBA" id="ARBA00022475"/>
    </source>
</evidence>
<dbReference type="Gene3D" id="3.80.10.10">
    <property type="entry name" value="Ribonuclease Inhibitor"/>
    <property type="match status" value="3"/>
</dbReference>
<dbReference type="Gene3D" id="3.30.1490.310">
    <property type="match status" value="1"/>
</dbReference>
<evidence type="ECO:0000256" key="4">
    <source>
        <dbReference type="ARBA" id="ARBA00022614"/>
    </source>
</evidence>
<dbReference type="SUPFAM" id="SSF52058">
    <property type="entry name" value="L domain-like"/>
    <property type="match status" value="1"/>
</dbReference>
<keyword evidence="18" id="KW-1185">Reference proteome</keyword>
<sequence length="786" mass="86962">MWLWLCALPLVFVVPLVSDACFTEERIALLQISDSLRGMSTMGWLDTDDCCSWESVTCSNDTRRVSSLQLSLNGVPPEPESDPCSVKLNSTVFSAFPELQFLDFSMNHVLFQGSDGLVGLSKLRHLDLSYNCFDASFMESLGKLVSLEVLHLESTAMVGALPASVFENFRDMKDLDLSNNQLTGNLPASLFTLPRIEHLNVSRNLFEGISWSSTSGLVGLSKLRYLDLSYNCFNASYMESLRKLVSLEVLHLEFTAMVGALPASVFENLRDLKELDLSNNQLTGNLPVSLFTLPRIEHLNVSRNLFEGSIPWSSSLEYLDLSHNNLSGELPSCLFADHPILKTLKLSNNKLGGPILGGKSHLSIRWEIYLDGNNFEGELPRYLTGNFEFQGTMDFHGNKLSGKLNVSLWFLPNLWTLNLASNSLTGELDSSICSLTSINLLDISNNNISGSLPNCNNPLALLFLNMSGNLLSGDIAPHAFFSNATVTALDLSYNQFTGNIDWIQTLGTVRYISLGSNKFKGKISPNLCGLHYLRIIDLSDNQLSGPLPPCIDDLSFQGKSSNLLYWALICGRWFQYPAFRYTSCYEQKGFRFFNKYNMYTYRRNFIDLFLGFDFSENMLSGEIPPELGHLTNLKALNLSHNNFVGKIPESLANMTEIESLDLSHNELSGVIPRQLTHLSSLAVFSVAYNNLSGCVPDVGQLSSFNMTSFEGNRDLREASPGSDCAAGSSPDGPSPWQPGSEGAKDPALYAVGAASFVLSFWITVGFIFCHSYGQRMVLKCSHAVLL</sequence>
<evidence type="ECO:0000256" key="9">
    <source>
        <dbReference type="ARBA" id="ARBA00022989"/>
    </source>
</evidence>
<dbReference type="Pfam" id="PF08263">
    <property type="entry name" value="LRRNT_2"/>
    <property type="match status" value="1"/>
</dbReference>